<dbReference type="EMBL" id="JAALFE010000007">
    <property type="protein sequence ID" value="NGQ91004.1"/>
    <property type="molecule type" value="Genomic_DNA"/>
</dbReference>
<evidence type="ECO:0000256" key="1">
    <source>
        <dbReference type="SAM" id="Phobius"/>
    </source>
</evidence>
<gene>
    <name evidence="2" type="ORF">G5V65_08845</name>
</gene>
<keyword evidence="1" id="KW-0472">Membrane</keyword>
<dbReference type="RefSeq" id="WP_165049098.1">
    <property type="nucleotide sequence ID" value="NZ_JAALFE010000007.1"/>
</dbReference>
<accession>A0A6M1U0S2</accession>
<keyword evidence="3" id="KW-1185">Reference proteome</keyword>
<evidence type="ECO:0000313" key="2">
    <source>
        <dbReference type="EMBL" id="NGQ91004.1"/>
    </source>
</evidence>
<proteinExistence type="predicted"/>
<name>A0A6M1U0S2_9RHOB</name>
<protein>
    <submittedName>
        <fullName evidence="2">Uncharacterized protein</fullName>
    </submittedName>
</protein>
<feature type="transmembrane region" description="Helical" evidence="1">
    <location>
        <begin position="40"/>
        <end position="61"/>
    </location>
</feature>
<dbReference type="Proteomes" id="UP000474758">
    <property type="component" value="Unassembled WGS sequence"/>
</dbReference>
<evidence type="ECO:0000313" key="3">
    <source>
        <dbReference type="Proteomes" id="UP000474758"/>
    </source>
</evidence>
<keyword evidence="1" id="KW-0812">Transmembrane</keyword>
<comment type="caution">
    <text evidence="2">The sequence shown here is derived from an EMBL/GenBank/DDBJ whole genome shotgun (WGS) entry which is preliminary data.</text>
</comment>
<organism evidence="2 3">
    <name type="scientific">Paragemmobacter kunshanensis</name>
    <dbReference type="NCBI Taxonomy" id="2583234"/>
    <lineage>
        <taxon>Bacteria</taxon>
        <taxon>Pseudomonadati</taxon>
        <taxon>Pseudomonadota</taxon>
        <taxon>Alphaproteobacteria</taxon>
        <taxon>Rhodobacterales</taxon>
        <taxon>Paracoccaceae</taxon>
        <taxon>Paragemmobacter</taxon>
    </lineage>
</organism>
<keyword evidence="1" id="KW-1133">Transmembrane helix</keyword>
<dbReference type="AlphaFoldDB" id="A0A6M1U0S2"/>
<reference evidence="2 3" key="1">
    <citation type="submission" date="2020-02" db="EMBL/GenBank/DDBJ databases">
        <title>Rhodobacter translucens sp. nov., a novel bacterium isolated from activated sludge.</title>
        <authorList>
            <person name="Liu J."/>
        </authorList>
    </citation>
    <scope>NUCLEOTIDE SEQUENCE [LARGE SCALE GENOMIC DNA]</scope>
    <source>
        <strain evidence="2 3">HX-7-19</strain>
    </source>
</reference>
<sequence length="62" mass="6742">MELEISCPYKGKCFAESTMQCRVCDVRPETAKRLTIAEDAVTAIGATMTAGLLCLALIVWFA</sequence>